<reference evidence="1" key="1">
    <citation type="submission" date="2022-10" db="EMBL/GenBank/DDBJ databases">
        <title>Complete Genome of Trichothecium roseum strain YXFP-22015, a Plant Pathogen Isolated from Citrus.</title>
        <authorList>
            <person name="Wang Y."/>
            <person name="Zhu L."/>
        </authorList>
    </citation>
    <scope>NUCLEOTIDE SEQUENCE</scope>
    <source>
        <strain evidence="1">YXFP-22015</strain>
    </source>
</reference>
<keyword evidence="2" id="KW-1185">Reference proteome</keyword>
<organism evidence="1 2">
    <name type="scientific">Trichothecium roseum</name>
    <dbReference type="NCBI Taxonomy" id="47278"/>
    <lineage>
        <taxon>Eukaryota</taxon>
        <taxon>Fungi</taxon>
        <taxon>Dikarya</taxon>
        <taxon>Ascomycota</taxon>
        <taxon>Pezizomycotina</taxon>
        <taxon>Sordariomycetes</taxon>
        <taxon>Hypocreomycetidae</taxon>
        <taxon>Hypocreales</taxon>
        <taxon>Hypocreales incertae sedis</taxon>
        <taxon>Trichothecium</taxon>
    </lineage>
</organism>
<dbReference type="EMBL" id="CM047941">
    <property type="protein sequence ID" value="KAI9902905.1"/>
    <property type="molecule type" value="Genomic_DNA"/>
</dbReference>
<proteinExistence type="predicted"/>
<accession>A0ACC0V930</accession>
<dbReference type="Proteomes" id="UP001163324">
    <property type="component" value="Chromosome 2"/>
</dbReference>
<protein>
    <submittedName>
        <fullName evidence="1">Uncharacterized protein</fullName>
    </submittedName>
</protein>
<evidence type="ECO:0000313" key="2">
    <source>
        <dbReference type="Proteomes" id="UP001163324"/>
    </source>
</evidence>
<gene>
    <name evidence="1" type="ORF">N3K66_002257</name>
</gene>
<sequence length="251" mass="28151">MGNFGERVSALLDTYTRCLTLLKGFNKSSGKRSSGASDAAELSSSIREAKSKVARSYTSKADRKGESFERGDAVARSSLKKVIAKLTSALSDLGLRLSRNKRDVVDFQSLTSLSRASQLEALQTITDLSRRIGSRSSLRVSEASRTSRSQRSTKLRASSSKTSKSIATASSRRLSEDDRRRSRRPSNSRPLSRRETRYSDLTMSSNSTKIGEIRRRDRHHHQAKVVAYPRGIDLDKTIPTQPKKKWWPEWL</sequence>
<evidence type="ECO:0000313" key="1">
    <source>
        <dbReference type="EMBL" id="KAI9902905.1"/>
    </source>
</evidence>
<comment type="caution">
    <text evidence="1">The sequence shown here is derived from an EMBL/GenBank/DDBJ whole genome shotgun (WGS) entry which is preliminary data.</text>
</comment>
<name>A0ACC0V930_9HYPO</name>